<comment type="subcellular location">
    <subcellularLocation>
        <location evidence="1 5">Nucleus</location>
    </subcellularLocation>
</comment>
<dbReference type="GO" id="GO:0005634">
    <property type="term" value="C:nucleus"/>
    <property type="evidence" value="ECO:0007669"/>
    <property type="project" value="UniProtKB-SubCell"/>
</dbReference>
<dbReference type="InterPro" id="IPR036388">
    <property type="entry name" value="WH-like_DNA-bd_sf"/>
</dbReference>
<dbReference type="SMART" id="SM00339">
    <property type="entry name" value="FH"/>
    <property type="match status" value="1"/>
</dbReference>
<feature type="domain" description="Fork-head" evidence="7">
    <location>
        <begin position="77"/>
        <end position="171"/>
    </location>
</feature>
<dbReference type="EMBL" id="EU581691">
    <property type="protein sequence ID" value="ACE79153.1"/>
    <property type="molecule type" value="mRNA"/>
</dbReference>
<feature type="region of interest" description="Disordered" evidence="6">
    <location>
        <begin position="225"/>
        <end position="292"/>
    </location>
</feature>
<dbReference type="Gene3D" id="1.10.10.10">
    <property type="entry name" value="Winged helix-like DNA-binding domain superfamily/Winged helix DNA-binding domain"/>
    <property type="match status" value="1"/>
</dbReference>
<evidence type="ECO:0000256" key="2">
    <source>
        <dbReference type="ARBA" id="ARBA00023125"/>
    </source>
</evidence>
<feature type="region of interest" description="Disordered" evidence="6">
    <location>
        <begin position="33"/>
        <end position="76"/>
    </location>
</feature>
<keyword evidence="2 5" id="KW-0238">DNA-binding</keyword>
<dbReference type="FunFam" id="1.10.10.10:FF:000135">
    <property type="entry name" value="forkhead box protein G1"/>
    <property type="match status" value="1"/>
</dbReference>
<proteinExistence type="evidence at transcript level"/>
<protein>
    <recommendedName>
        <fullName evidence="4">Forkhead box protein G1</fullName>
    </recommendedName>
</protein>
<keyword evidence="3 5" id="KW-0539">Nucleus</keyword>
<evidence type="ECO:0000313" key="8">
    <source>
        <dbReference type="EMBL" id="ACE79153.1"/>
    </source>
</evidence>
<reference evidence="8" key="1">
    <citation type="journal article" date="2008" name="Dev. Genes Evol.">
        <title>The Fox genes of Branchiostoma floridae.</title>
        <authorList>
            <person name="Yu J.K."/>
            <person name="Mazet F."/>
            <person name="Chen Y.T."/>
            <person name="Huang S.W."/>
            <person name="Jung K.C."/>
            <person name="Shimeld S.M."/>
        </authorList>
    </citation>
    <scope>NUCLEOTIDE SEQUENCE</scope>
</reference>
<evidence type="ECO:0000256" key="3">
    <source>
        <dbReference type="ARBA" id="ARBA00023242"/>
    </source>
</evidence>
<dbReference type="InterPro" id="IPR018122">
    <property type="entry name" value="TF_fork_head_CS_1"/>
</dbReference>
<dbReference type="SUPFAM" id="SSF46785">
    <property type="entry name" value="Winged helix' DNA-binding domain"/>
    <property type="match status" value="1"/>
</dbReference>
<dbReference type="Pfam" id="PF00250">
    <property type="entry name" value="Forkhead"/>
    <property type="match status" value="1"/>
</dbReference>
<dbReference type="InterPro" id="IPR050211">
    <property type="entry name" value="FOX_domain-containing"/>
</dbReference>
<sequence length="386" mass="41727">MALSNAWTAALTVQGAARDVPCIVPGEIQRSAERVAGSLSPPSEANSDDIAETPDSTTSDASSPSSSEEKGEDTDTKPPYSYIALIVMALRSSPLGALPLTGIYEFIERTFPYFRRNKRRWQNSIRHNLSLNDCFVKIPRSCEQPGKGGLWALHPDCGNMFAKGSYLRRTARFRSSKTEESQDGRALYSLMHPLFRGSPYAPAGRQGAPEIRPVRYTDVTNATRAEEPNKSAQRGHTSPPVPQNNSALPCSPSLIPGSCTRSYGNEMPSPSSRPTSSSVAQQSSGSNTLSPPGVAPYRAVSAPFPPVIPPLVPVSPPTRLPSPYLPGYPYCYGYPFLVPLPSLAAVNIIPSGHLIPPGHLNPSPYLLGYPYCYGYPFLVPLPSLRQ</sequence>
<evidence type="ECO:0000259" key="7">
    <source>
        <dbReference type="PROSITE" id="PS50039"/>
    </source>
</evidence>
<evidence type="ECO:0000256" key="5">
    <source>
        <dbReference type="PROSITE-ProRule" id="PRU00089"/>
    </source>
</evidence>
<dbReference type="PROSITE" id="PS50039">
    <property type="entry name" value="FORK_HEAD_3"/>
    <property type="match status" value="1"/>
</dbReference>
<dbReference type="PANTHER" id="PTHR11829:SF377">
    <property type="entry name" value="FORK HEAD DOMAIN-CONTAINING PROTEIN FD4-RELATED"/>
    <property type="match status" value="1"/>
</dbReference>
<dbReference type="GO" id="GO:0003700">
    <property type="term" value="F:DNA-binding transcription factor activity"/>
    <property type="evidence" value="ECO:0007669"/>
    <property type="project" value="InterPro"/>
</dbReference>
<accession>B3UYB6</accession>
<dbReference type="PROSITE" id="PS00658">
    <property type="entry name" value="FORK_HEAD_2"/>
    <property type="match status" value="1"/>
</dbReference>
<dbReference type="GO" id="GO:0043565">
    <property type="term" value="F:sequence-specific DNA binding"/>
    <property type="evidence" value="ECO:0007669"/>
    <property type="project" value="InterPro"/>
</dbReference>
<name>B3UYB6_BRAFL</name>
<dbReference type="InterPro" id="IPR030456">
    <property type="entry name" value="TF_fork_head_CS_2"/>
</dbReference>
<feature type="compositionally biased region" description="Basic and acidic residues" evidence="6">
    <location>
        <begin position="67"/>
        <end position="76"/>
    </location>
</feature>
<dbReference type="PANTHER" id="PTHR11829">
    <property type="entry name" value="FORKHEAD BOX PROTEIN"/>
    <property type="match status" value="1"/>
</dbReference>
<dbReference type="InterPro" id="IPR001766">
    <property type="entry name" value="Fork_head_dom"/>
</dbReference>
<dbReference type="PROSITE" id="PS00657">
    <property type="entry name" value="FORK_HEAD_1"/>
    <property type="match status" value="1"/>
</dbReference>
<evidence type="ECO:0000256" key="4">
    <source>
        <dbReference type="ARBA" id="ARBA00034868"/>
    </source>
</evidence>
<feature type="compositionally biased region" description="Low complexity" evidence="6">
    <location>
        <begin position="53"/>
        <end position="66"/>
    </location>
</feature>
<evidence type="ECO:0000256" key="6">
    <source>
        <dbReference type="SAM" id="MobiDB-lite"/>
    </source>
</evidence>
<dbReference type="PRINTS" id="PR00053">
    <property type="entry name" value="FORKHEAD"/>
</dbReference>
<dbReference type="AlphaFoldDB" id="B3UYB6"/>
<feature type="DNA-binding region" description="Fork-head" evidence="5">
    <location>
        <begin position="77"/>
        <end position="171"/>
    </location>
</feature>
<reference evidence="8" key="2">
    <citation type="submission" date="2008-03" db="EMBL/GenBank/DDBJ databases">
        <authorList>
            <person name="Yu J.-K."/>
            <person name="Chen Y.-T."/>
            <person name="Huang S.-W."/>
            <person name="Jung K.-C."/>
        </authorList>
    </citation>
    <scope>NUCLEOTIDE SEQUENCE</scope>
</reference>
<evidence type="ECO:0000256" key="1">
    <source>
        <dbReference type="ARBA" id="ARBA00004123"/>
    </source>
</evidence>
<feature type="compositionally biased region" description="Low complexity" evidence="6">
    <location>
        <begin position="268"/>
        <end position="286"/>
    </location>
</feature>
<organism evidence="8">
    <name type="scientific">Branchiostoma floridae</name>
    <name type="common">Florida lancelet</name>
    <name type="synonym">Amphioxus</name>
    <dbReference type="NCBI Taxonomy" id="7739"/>
    <lineage>
        <taxon>Eukaryota</taxon>
        <taxon>Metazoa</taxon>
        <taxon>Chordata</taxon>
        <taxon>Cephalochordata</taxon>
        <taxon>Leptocardii</taxon>
        <taxon>Amphioxiformes</taxon>
        <taxon>Branchiostomatidae</taxon>
        <taxon>Branchiostoma</taxon>
    </lineage>
</organism>
<dbReference type="InterPro" id="IPR036390">
    <property type="entry name" value="WH_DNA-bd_sf"/>
</dbReference>